<feature type="non-terminal residue" evidence="5">
    <location>
        <position position="264"/>
    </location>
</feature>
<keyword evidence="3" id="KW-0862">Zinc</keyword>
<dbReference type="PANTHER" id="PTHR21256:SF14">
    <property type="entry name" value="HISTIDINOL DEHYDROGENASE"/>
    <property type="match status" value="1"/>
</dbReference>
<dbReference type="InterPro" id="IPR016161">
    <property type="entry name" value="Ald_DH/histidinol_DH"/>
</dbReference>
<comment type="caution">
    <text evidence="5">The sequence shown here is derived from an EMBL/GenBank/DDBJ whole genome shotgun (WGS) entry which is preliminary data.</text>
</comment>
<evidence type="ECO:0000256" key="3">
    <source>
        <dbReference type="ARBA" id="ARBA00022833"/>
    </source>
</evidence>
<sequence length="264" mass="28710">MAQFLKRAIERPREDFSAVRKIVREIIEGVRSEGESALRYYSRKFDEWDPASFRVSAEQIEQAKRSLPKSEMEDIDFCQSQIRGFAREQMRRFESLNFEVETLPGVHLGQKTIPITSSGSYVPGGRYPMLASAHMTVITPKVAGVQRVVACSPPTKGQGMWPATLYSMAAAGADEIYCMGGVQALAALACGVEGLEPVDMVVGAGNQFVAEAKRQLFGDVGIDLFAGPTEILIIADDTADPEIIAADILGQAEHDPSARQALVA</sequence>
<comment type="cofactor">
    <cofactor evidence="1">
        <name>Zn(2+)</name>
        <dbReference type="ChEBI" id="CHEBI:29105"/>
    </cofactor>
</comment>
<evidence type="ECO:0008006" key="6">
    <source>
        <dbReference type="Google" id="ProtNLM"/>
    </source>
</evidence>
<dbReference type="Pfam" id="PF00815">
    <property type="entry name" value="Histidinol_dh"/>
    <property type="match status" value="1"/>
</dbReference>
<gene>
    <name evidence="5" type="ORF">LCGC14_2503240</name>
</gene>
<dbReference type="GO" id="GO:0005829">
    <property type="term" value="C:cytosol"/>
    <property type="evidence" value="ECO:0007669"/>
    <property type="project" value="TreeGrafter"/>
</dbReference>
<protein>
    <recommendedName>
        <fullName evidence="6">Histidinol dehydrogenase</fullName>
    </recommendedName>
</protein>
<proteinExistence type="predicted"/>
<dbReference type="InterPro" id="IPR012131">
    <property type="entry name" value="Hstdl_DH"/>
</dbReference>
<name>A0A0F9B184_9ZZZZ</name>
<dbReference type="PANTHER" id="PTHR21256">
    <property type="entry name" value="HISTIDINOL DEHYDROGENASE HDH"/>
    <property type="match status" value="1"/>
</dbReference>
<keyword evidence="4" id="KW-0560">Oxidoreductase</keyword>
<dbReference type="AlphaFoldDB" id="A0A0F9B184"/>
<dbReference type="Gene3D" id="3.40.50.1980">
    <property type="entry name" value="Nitrogenase molybdenum iron protein domain"/>
    <property type="match status" value="1"/>
</dbReference>
<dbReference type="EMBL" id="LAZR01039971">
    <property type="protein sequence ID" value="KKL15674.1"/>
    <property type="molecule type" value="Genomic_DNA"/>
</dbReference>
<dbReference type="PRINTS" id="PR00083">
    <property type="entry name" value="HOLDHDRGNASE"/>
</dbReference>
<dbReference type="GO" id="GO:0051287">
    <property type="term" value="F:NAD binding"/>
    <property type="evidence" value="ECO:0007669"/>
    <property type="project" value="InterPro"/>
</dbReference>
<reference evidence="5" key="1">
    <citation type="journal article" date="2015" name="Nature">
        <title>Complex archaea that bridge the gap between prokaryotes and eukaryotes.</title>
        <authorList>
            <person name="Spang A."/>
            <person name="Saw J.H."/>
            <person name="Jorgensen S.L."/>
            <person name="Zaremba-Niedzwiedzka K."/>
            <person name="Martijn J."/>
            <person name="Lind A.E."/>
            <person name="van Eijk R."/>
            <person name="Schleper C."/>
            <person name="Guy L."/>
            <person name="Ettema T.J."/>
        </authorList>
    </citation>
    <scope>NUCLEOTIDE SEQUENCE</scope>
</reference>
<dbReference type="GO" id="GO:0004399">
    <property type="term" value="F:histidinol dehydrogenase activity"/>
    <property type="evidence" value="ECO:0007669"/>
    <property type="project" value="TreeGrafter"/>
</dbReference>
<evidence type="ECO:0000256" key="4">
    <source>
        <dbReference type="ARBA" id="ARBA00023002"/>
    </source>
</evidence>
<dbReference type="SUPFAM" id="SSF53720">
    <property type="entry name" value="ALDH-like"/>
    <property type="match status" value="1"/>
</dbReference>
<evidence type="ECO:0000313" key="5">
    <source>
        <dbReference type="EMBL" id="KKL15674.1"/>
    </source>
</evidence>
<dbReference type="PROSITE" id="PS00611">
    <property type="entry name" value="HISOL_DEHYDROGENASE"/>
    <property type="match status" value="1"/>
</dbReference>
<evidence type="ECO:0000256" key="1">
    <source>
        <dbReference type="ARBA" id="ARBA00001947"/>
    </source>
</evidence>
<evidence type="ECO:0000256" key="2">
    <source>
        <dbReference type="ARBA" id="ARBA00022723"/>
    </source>
</evidence>
<dbReference type="CDD" id="cd06572">
    <property type="entry name" value="Histidinol_dh"/>
    <property type="match status" value="1"/>
</dbReference>
<dbReference type="InterPro" id="IPR001692">
    <property type="entry name" value="Histidinol_DH_CS"/>
</dbReference>
<organism evidence="5">
    <name type="scientific">marine sediment metagenome</name>
    <dbReference type="NCBI Taxonomy" id="412755"/>
    <lineage>
        <taxon>unclassified sequences</taxon>
        <taxon>metagenomes</taxon>
        <taxon>ecological metagenomes</taxon>
    </lineage>
</organism>
<dbReference type="GO" id="GO:0000105">
    <property type="term" value="P:L-histidine biosynthetic process"/>
    <property type="evidence" value="ECO:0007669"/>
    <property type="project" value="TreeGrafter"/>
</dbReference>
<keyword evidence="2" id="KW-0479">Metal-binding</keyword>
<accession>A0A0F9B184</accession>
<dbReference type="NCBIfam" id="TIGR00069">
    <property type="entry name" value="hisD"/>
    <property type="match status" value="1"/>
</dbReference>
<dbReference type="GO" id="GO:0046872">
    <property type="term" value="F:metal ion binding"/>
    <property type="evidence" value="ECO:0007669"/>
    <property type="project" value="UniProtKB-KW"/>
</dbReference>